<accession>A0A0W0X3V5</accession>
<evidence type="ECO:0000256" key="13">
    <source>
        <dbReference type="ARBA" id="ARBA00044893"/>
    </source>
</evidence>
<evidence type="ECO:0000256" key="25">
    <source>
        <dbReference type="SAM" id="Phobius"/>
    </source>
</evidence>
<feature type="domain" description="Major facilitator superfamily (MFS) profile" evidence="26">
    <location>
        <begin position="48"/>
        <end position="435"/>
    </location>
</feature>
<comment type="catalytic activity">
    <reaction evidence="20">
        <text>L-lysyl-glycine(out) = L-lysyl-glycine(in)</text>
        <dbReference type="Rhea" id="RHEA:79407"/>
        <dbReference type="ChEBI" id="CHEBI:191202"/>
    </reaction>
</comment>
<feature type="transmembrane region" description="Helical" evidence="25">
    <location>
        <begin position="140"/>
        <end position="160"/>
    </location>
</feature>
<evidence type="ECO:0000256" key="22">
    <source>
        <dbReference type="ARBA" id="ARBA00045018"/>
    </source>
</evidence>
<evidence type="ECO:0000256" key="15">
    <source>
        <dbReference type="ARBA" id="ARBA00044899"/>
    </source>
</evidence>
<evidence type="ECO:0000256" key="12">
    <source>
        <dbReference type="ARBA" id="ARBA00044891"/>
    </source>
</evidence>
<dbReference type="PATRIC" id="fig|45070.6.peg.289"/>
<comment type="catalytic activity">
    <reaction evidence="16">
        <text>L-lysyl-L-lysine(out) = L-lysyl-L-lysine(in)</text>
        <dbReference type="Rhea" id="RHEA:79403"/>
        <dbReference type="ChEBI" id="CHEBI:229956"/>
    </reaction>
</comment>
<dbReference type="PROSITE" id="PS50850">
    <property type="entry name" value="MFS"/>
    <property type="match status" value="1"/>
</dbReference>
<keyword evidence="6 25" id="KW-0472">Membrane</keyword>
<dbReference type="Pfam" id="PF07690">
    <property type="entry name" value="MFS_1"/>
    <property type="match status" value="1"/>
</dbReference>
<feature type="transmembrane region" description="Helical" evidence="25">
    <location>
        <begin position="253"/>
        <end position="276"/>
    </location>
</feature>
<evidence type="ECO:0000256" key="17">
    <source>
        <dbReference type="ARBA" id="ARBA00044903"/>
    </source>
</evidence>
<feature type="transmembrane region" description="Helical" evidence="25">
    <location>
        <begin position="203"/>
        <end position="223"/>
    </location>
</feature>
<evidence type="ECO:0000256" key="24">
    <source>
        <dbReference type="ARBA" id="ARBA00046376"/>
    </source>
</evidence>
<comment type="catalytic activity">
    <reaction evidence="19">
        <text>L-alanyl-L-lysine(out) = L-alanyl-L-lysine(in)</text>
        <dbReference type="Rhea" id="RHEA:79415"/>
        <dbReference type="ChEBI" id="CHEBI:192470"/>
    </reaction>
</comment>
<dbReference type="InterPro" id="IPR020846">
    <property type="entry name" value="MFS_dom"/>
</dbReference>
<feature type="transmembrane region" description="Helical" evidence="25">
    <location>
        <begin position="172"/>
        <end position="197"/>
    </location>
</feature>
<comment type="catalytic activity">
    <reaction evidence="12">
        <text>L-lysyl-L-alpha-amino acid(out) = L-lysyl-L-alpha-amino acid(in)</text>
        <dbReference type="Rhea" id="RHEA:79387"/>
        <dbReference type="ChEBI" id="CHEBI:229965"/>
    </reaction>
</comment>
<comment type="caution">
    <text evidence="27">The sequence shown here is derived from an EMBL/GenBank/DDBJ whole genome shotgun (WGS) entry which is preliminary data.</text>
</comment>
<feature type="transmembrane region" description="Helical" evidence="25">
    <location>
        <begin position="407"/>
        <end position="430"/>
    </location>
</feature>
<comment type="catalytic activity">
    <reaction evidence="18">
        <text>L-histidyl-L-alpha-amino acid(out) = L-histidyl-L-alpha-amino acid(in)</text>
        <dbReference type="Rhea" id="RHEA:79379"/>
        <dbReference type="ChEBI" id="CHEBI:229964"/>
    </reaction>
</comment>
<dbReference type="STRING" id="45070.Lnau_0279"/>
<dbReference type="PANTHER" id="PTHR23512">
    <property type="entry name" value="MAJOR FACILITATOR SUPERFAMILY DOMAIN-CONTAINING PROTEIN 1"/>
    <property type="match status" value="1"/>
</dbReference>
<comment type="subcellular location">
    <subcellularLocation>
        <location evidence="1">Lysosome membrane</location>
        <topology evidence="1">Multi-pass membrane protein</topology>
    </subcellularLocation>
</comment>
<feature type="transmembrane region" description="Helical" evidence="25">
    <location>
        <begin position="115"/>
        <end position="134"/>
    </location>
</feature>
<evidence type="ECO:0000256" key="8">
    <source>
        <dbReference type="ARBA" id="ARBA00044876"/>
    </source>
</evidence>
<feature type="transmembrane region" description="Helical" evidence="25">
    <location>
        <begin position="345"/>
        <end position="368"/>
    </location>
</feature>
<evidence type="ECO:0000256" key="10">
    <source>
        <dbReference type="ARBA" id="ARBA00044881"/>
    </source>
</evidence>
<evidence type="ECO:0000256" key="20">
    <source>
        <dbReference type="ARBA" id="ARBA00044924"/>
    </source>
</evidence>
<dbReference type="InterPro" id="IPR011701">
    <property type="entry name" value="MFS"/>
</dbReference>
<evidence type="ECO:0000256" key="7">
    <source>
        <dbReference type="ARBA" id="ARBA00023228"/>
    </source>
</evidence>
<evidence type="ECO:0000256" key="1">
    <source>
        <dbReference type="ARBA" id="ARBA00004155"/>
    </source>
</evidence>
<comment type="catalytic activity">
    <reaction evidence="13">
        <text>L-alpha-aminoacyl-L-lysine(out) = L-alpha-aminoacyl-L-lysine(in)</text>
        <dbReference type="Rhea" id="RHEA:79383"/>
        <dbReference type="ChEBI" id="CHEBI:229966"/>
    </reaction>
</comment>
<evidence type="ECO:0000256" key="3">
    <source>
        <dbReference type="ARBA" id="ARBA00022448"/>
    </source>
</evidence>
<comment type="catalytic activity">
    <reaction evidence="15">
        <text>L-arginyl-L-alpha-amino acid(out) = L-arginyl-L-alpha-amino acid(in)</text>
        <dbReference type="Rhea" id="RHEA:79371"/>
        <dbReference type="ChEBI" id="CHEBI:84315"/>
    </reaction>
</comment>
<dbReference type="EMBL" id="LNYO01000002">
    <property type="protein sequence ID" value="KTD39210.1"/>
    <property type="molecule type" value="Genomic_DNA"/>
</dbReference>
<comment type="similarity">
    <text evidence="2">Belongs to the major facilitator superfamily.</text>
</comment>
<comment type="function">
    <text evidence="23">Lysosomal dipeptide uniporter that selectively exports lysine, arginine or histidine-containing dipeptides with a net positive charge from the lysosome lumen into the cytosol. Could play a role in a specific type of protein O-glycosylation indirectly regulating macrophages migration and tissue invasion. Also essential for liver homeostasis.</text>
</comment>
<organism evidence="27 28">
    <name type="scientific">Legionella nautarum</name>
    <dbReference type="NCBI Taxonomy" id="45070"/>
    <lineage>
        <taxon>Bacteria</taxon>
        <taxon>Pseudomonadati</taxon>
        <taxon>Pseudomonadota</taxon>
        <taxon>Gammaproteobacteria</taxon>
        <taxon>Legionellales</taxon>
        <taxon>Legionellaceae</taxon>
        <taxon>Legionella</taxon>
    </lineage>
</organism>
<dbReference type="PANTHER" id="PTHR23512:SF3">
    <property type="entry name" value="MAJOR FACILITATOR SUPERFAMILY DOMAIN-CONTAINING PROTEIN 1"/>
    <property type="match status" value="1"/>
</dbReference>
<evidence type="ECO:0000256" key="5">
    <source>
        <dbReference type="ARBA" id="ARBA00022989"/>
    </source>
</evidence>
<evidence type="ECO:0000256" key="4">
    <source>
        <dbReference type="ARBA" id="ARBA00022692"/>
    </source>
</evidence>
<comment type="subunit">
    <text evidence="24">Homodimer. Interacts with lysosomal protein GLMP (via lumenal domain); the interaction starts while both proteins are still in the endoplasmic reticulum and is required for stabilization of MFSD1 in lysosomes but has no direct effect on its targeting to lysosomes or transporter activity.</text>
</comment>
<comment type="catalytic activity">
    <reaction evidence="9">
        <text>L-histidyl-glycine(out) = L-histidyl-glycine(in)</text>
        <dbReference type="Rhea" id="RHEA:79395"/>
        <dbReference type="ChEBI" id="CHEBI:229957"/>
    </reaction>
</comment>
<evidence type="ECO:0000256" key="9">
    <source>
        <dbReference type="ARBA" id="ARBA00044878"/>
    </source>
</evidence>
<evidence type="ECO:0000256" key="19">
    <source>
        <dbReference type="ARBA" id="ARBA00044919"/>
    </source>
</evidence>
<feature type="transmembrane region" description="Helical" evidence="25">
    <location>
        <begin position="44"/>
        <end position="63"/>
    </location>
</feature>
<dbReference type="InterPro" id="IPR052187">
    <property type="entry name" value="MFSD1"/>
</dbReference>
<evidence type="ECO:0000256" key="16">
    <source>
        <dbReference type="ARBA" id="ARBA00044900"/>
    </source>
</evidence>
<comment type="catalytic activity">
    <reaction evidence="17">
        <text>L-arginyl-glycine(out) = L-arginyl-glycine(in)</text>
        <dbReference type="Rhea" id="RHEA:79391"/>
        <dbReference type="ChEBI" id="CHEBI:229955"/>
    </reaction>
</comment>
<dbReference type="OrthoDB" id="9771451at2"/>
<feature type="transmembrane region" description="Helical" evidence="25">
    <location>
        <begin position="288"/>
        <end position="311"/>
    </location>
</feature>
<keyword evidence="3" id="KW-0813">Transport</keyword>
<evidence type="ECO:0000256" key="14">
    <source>
        <dbReference type="ARBA" id="ARBA00044898"/>
    </source>
</evidence>
<feature type="transmembrane region" description="Helical" evidence="25">
    <location>
        <begin position="320"/>
        <end position="339"/>
    </location>
</feature>
<dbReference type="GO" id="GO:0005765">
    <property type="term" value="C:lysosomal membrane"/>
    <property type="evidence" value="ECO:0007669"/>
    <property type="project" value="UniProtKB-SubCell"/>
</dbReference>
<keyword evidence="5 25" id="KW-1133">Transmembrane helix</keyword>
<comment type="catalytic activity">
    <reaction evidence="11">
        <text>L-alpha-aminoacyl-L-histidine(out) = L-alpha-aminoacyl-L-histidine(in)</text>
        <dbReference type="Rhea" id="RHEA:79375"/>
        <dbReference type="ChEBI" id="CHEBI:229967"/>
    </reaction>
</comment>
<feature type="transmembrane region" description="Helical" evidence="25">
    <location>
        <begin position="375"/>
        <end position="395"/>
    </location>
</feature>
<name>A0A0W0X3V5_9GAMM</name>
<gene>
    <name evidence="27" type="ORF">Lnau_0279</name>
</gene>
<evidence type="ECO:0000256" key="18">
    <source>
        <dbReference type="ARBA" id="ARBA00044912"/>
    </source>
</evidence>
<proteinExistence type="inferred from homology"/>
<dbReference type="Gene3D" id="1.20.1250.20">
    <property type="entry name" value="MFS general substrate transporter like domains"/>
    <property type="match status" value="2"/>
</dbReference>
<comment type="catalytic activity">
    <reaction evidence="10">
        <text>L-alpha-aminoacyl-L-arginine(out) = L-alpha-aminoacyl-L-arginine(in)</text>
        <dbReference type="Rhea" id="RHEA:79367"/>
        <dbReference type="ChEBI" id="CHEBI:229968"/>
    </reaction>
</comment>
<evidence type="ECO:0000256" key="11">
    <source>
        <dbReference type="ARBA" id="ARBA00044884"/>
    </source>
</evidence>
<evidence type="ECO:0000259" key="26">
    <source>
        <dbReference type="PROSITE" id="PS50850"/>
    </source>
</evidence>
<keyword evidence="28" id="KW-1185">Reference proteome</keyword>
<protein>
    <recommendedName>
        <fullName evidence="21">Lysosomal dipeptide transporter MFSD1</fullName>
    </recommendedName>
    <alternativeName>
        <fullName evidence="22">Major facilitator superfamily domain-containing protein 1</fullName>
    </alternativeName>
</protein>
<evidence type="ECO:0000313" key="27">
    <source>
        <dbReference type="EMBL" id="KTD39210.1"/>
    </source>
</evidence>
<feature type="transmembrane region" description="Helical" evidence="25">
    <location>
        <begin position="83"/>
        <end position="103"/>
    </location>
</feature>
<reference evidence="27 28" key="1">
    <citation type="submission" date="2015-11" db="EMBL/GenBank/DDBJ databases">
        <title>Genomic analysis of 38 Legionella species identifies large and diverse effector repertoires.</title>
        <authorList>
            <person name="Burstein D."/>
            <person name="Amaro F."/>
            <person name="Zusman T."/>
            <person name="Lifshitz Z."/>
            <person name="Cohen O."/>
            <person name="Gilbert J.A."/>
            <person name="Pupko T."/>
            <person name="Shuman H.A."/>
            <person name="Segal G."/>
        </authorList>
    </citation>
    <scope>NUCLEOTIDE SEQUENCE [LARGE SCALE GENOMIC DNA]</scope>
    <source>
        <strain evidence="27 28">ATCC 49506</strain>
    </source>
</reference>
<dbReference type="AlphaFoldDB" id="A0A0W0X3V5"/>
<evidence type="ECO:0000256" key="21">
    <source>
        <dbReference type="ARBA" id="ARBA00044985"/>
    </source>
</evidence>
<evidence type="ECO:0000256" key="6">
    <source>
        <dbReference type="ARBA" id="ARBA00023136"/>
    </source>
</evidence>
<keyword evidence="7" id="KW-0458">Lysosome</keyword>
<sequence>MNSVRPEEAQSAVLTAHIKNNSWIYIYIYNVLTKTMKKIIMPKLLSWLNWGCATSFVLFQFYLQTMAGLMASEWQKDFHLSSTEVGALSGAFFISYVLMQIPVGLAYDRFGPRKILIAASILLTLGIFSLTFSQLYWQAYVARIIMGIGSAFGFVGMLYVTASWFSSTHFALMVGISETLAMLGVAAGEIGMAWIIIHYGWRTTMFIAGCSALLVSFIIILVVRDQSPSAKTEKVEHLSLSSALKEALTNKQVWLAGYYGFAMFSIVNVVATLWGVSFCIQKYSLSLASAGAMMSMIFIGIGIGGPTNAWLIQRWQNRRAFMALFTSLTAVCFAVLLYVPKLPIWGLSFILLLLGFFSSCYIQSFAVVKDAVPTAVRATALSTANMILMFSAPLLQPLVGKLLELNFHFTQALSIILLVLVINIIVSLGLDKKGIN</sequence>
<dbReference type="GO" id="GO:0022857">
    <property type="term" value="F:transmembrane transporter activity"/>
    <property type="evidence" value="ECO:0007669"/>
    <property type="project" value="InterPro"/>
</dbReference>
<comment type="catalytic activity">
    <reaction evidence="8">
        <text>L-lysyl-L-alanine(out) = L-lysyl-L-alanine(in)</text>
        <dbReference type="Rhea" id="RHEA:79399"/>
        <dbReference type="ChEBI" id="CHEBI:229954"/>
    </reaction>
</comment>
<comment type="catalytic activity">
    <reaction evidence="14">
        <text>L-aspartyl-L-lysine(out) = L-aspartyl-L-lysine(in)</text>
        <dbReference type="Rhea" id="RHEA:79411"/>
        <dbReference type="ChEBI" id="CHEBI:229953"/>
    </reaction>
</comment>
<dbReference type="SUPFAM" id="SSF103473">
    <property type="entry name" value="MFS general substrate transporter"/>
    <property type="match status" value="1"/>
</dbReference>
<evidence type="ECO:0000256" key="2">
    <source>
        <dbReference type="ARBA" id="ARBA00008335"/>
    </source>
</evidence>
<dbReference type="InterPro" id="IPR036259">
    <property type="entry name" value="MFS_trans_sf"/>
</dbReference>
<evidence type="ECO:0000313" key="28">
    <source>
        <dbReference type="Proteomes" id="UP000054725"/>
    </source>
</evidence>
<keyword evidence="4 25" id="KW-0812">Transmembrane</keyword>
<dbReference type="Proteomes" id="UP000054725">
    <property type="component" value="Unassembled WGS sequence"/>
</dbReference>
<evidence type="ECO:0000256" key="23">
    <source>
        <dbReference type="ARBA" id="ARBA00045709"/>
    </source>
</evidence>